<dbReference type="SUPFAM" id="SSF53474">
    <property type="entry name" value="alpha/beta-Hydrolases"/>
    <property type="match status" value="1"/>
</dbReference>
<gene>
    <name evidence="1" type="ORF">T190607A01A_10192</name>
</gene>
<sequence>MRLKILTILLLVFNVLGAQIKIEHLDIDSKHIDETRTIHIALPKDYHKSTKKYPIILILDNGLLFNTTSAIVNQLSSTSRMPESIVISMSPGEKHRSYFAPNLYSNNRNRKYNYGDNQEKFVQYLEYDLLPLIEKKYRVNSFKTLIGFSPSSIIGLHTLLHKPNLFQAYICFAAGNIIGDGYKKDERLINNLEALYEKSRLKHNYLYVVSGGKDTESQPFITKNIEDFNSKLSKFNNQNIHIKAEIIEGEGHTDVILPGLINAFEFIFPKKKWMIDYLELIEKEGSAKENILAFYKKLSDEYGFETYPNADRLYSMSCLKNVGRRLARKESKEAVEIFQYWTELYPTSHLANYYLGIAFRENNQTNKAKEYLEKAYNFAVSENSNSSKKYKAAIEDLKKQK</sequence>
<dbReference type="Pfam" id="PF00756">
    <property type="entry name" value="Esterase"/>
    <property type="match status" value="1"/>
</dbReference>
<dbReference type="InterPro" id="IPR011990">
    <property type="entry name" value="TPR-like_helical_dom_sf"/>
</dbReference>
<dbReference type="SUPFAM" id="SSF48452">
    <property type="entry name" value="TPR-like"/>
    <property type="match status" value="1"/>
</dbReference>
<dbReference type="PANTHER" id="PTHR48098">
    <property type="entry name" value="ENTEROCHELIN ESTERASE-RELATED"/>
    <property type="match status" value="1"/>
</dbReference>
<dbReference type="RefSeq" id="WP_348709686.1">
    <property type="nucleotide sequence ID" value="NZ_CAXIXY010000003.1"/>
</dbReference>
<dbReference type="Gene3D" id="3.40.50.1820">
    <property type="entry name" value="alpha/beta hydrolase"/>
    <property type="match status" value="1"/>
</dbReference>
<accession>A0ABM9NQU9</accession>
<reference evidence="1 2" key="1">
    <citation type="submission" date="2024-05" db="EMBL/GenBank/DDBJ databases">
        <authorList>
            <person name="Duchaud E."/>
        </authorList>
    </citation>
    <scope>NUCLEOTIDE SEQUENCE [LARGE SCALE GENOMIC DNA]</scope>
    <source>
        <strain evidence="1">Ena-SAMPLE-TAB-13-05-2024-13:56:06:370-140302</strain>
    </source>
</reference>
<dbReference type="InterPro" id="IPR029058">
    <property type="entry name" value="AB_hydrolase_fold"/>
</dbReference>
<organism evidence="1 2">
    <name type="scientific">Tenacibaculum platacis</name>
    <dbReference type="NCBI Taxonomy" id="3137852"/>
    <lineage>
        <taxon>Bacteria</taxon>
        <taxon>Pseudomonadati</taxon>
        <taxon>Bacteroidota</taxon>
        <taxon>Flavobacteriia</taxon>
        <taxon>Flavobacteriales</taxon>
        <taxon>Flavobacteriaceae</taxon>
        <taxon>Tenacibaculum</taxon>
    </lineage>
</organism>
<evidence type="ECO:0000313" key="2">
    <source>
        <dbReference type="Proteomes" id="UP001497416"/>
    </source>
</evidence>
<name>A0ABM9NQU9_9FLAO</name>
<comment type="caution">
    <text evidence="1">The sequence shown here is derived from an EMBL/GenBank/DDBJ whole genome shotgun (WGS) entry which is preliminary data.</text>
</comment>
<protein>
    <submittedName>
        <fullName evidence="1">TPR_REGION domain-containing protein</fullName>
    </submittedName>
</protein>
<evidence type="ECO:0000313" key="1">
    <source>
        <dbReference type="EMBL" id="CAL2075443.1"/>
    </source>
</evidence>
<proteinExistence type="predicted"/>
<dbReference type="EMBL" id="CAXIXY010000003">
    <property type="protein sequence ID" value="CAL2075443.1"/>
    <property type="molecule type" value="Genomic_DNA"/>
</dbReference>
<keyword evidence="2" id="KW-1185">Reference proteome</keyword>
<dbReference type="PANTHER" id="PTHR48098:SF6">
    <property type="entry name" value="FERRI-BACILLIBACTIN ESTERASE BESA"/>
    <property type="match status" value="1"/>
</dbReference>
<dbReference type="InterPro" id="IPR000801">
    <property type="entry name" value="Esterase-like"/>
</dbReference>
<dbReference type="InterPro" id="IPR050583">
    <property type="entry name" value="Mycobacterial_A85_antigen"/>
</dbReference>
<dbReference type="Proteomes" id="UP001497416">
    <property type="component" value="Unassembled WGS sequence"/>
</dbReference>